<dbReference type="PRINTS" id="PR00344">
    <property type="entry name" value="BCTRLSENSOR"/>
</dbReference>
<dbReference type="AlphaFoldDB" id="A0A919SQD5"/>
<dbReference type="Pfam" id="PF02518">
    <property type="entry name" value="HATPase_c"/>
    <property type="match status" value="1"/>
</dbReference>
<gene>
    <name evidence="9" type="ORF">Aco04nite_50230</name>
</gene>
<dbReference type="InterPro" id="IPR036097">
    <property type="entry name" value="HisK_dim/P_sf"/>
</dbReference>
<evidence type="ECO:0000256" key="1">
    <source>
        <dbReference type="ARBA" id="ARBA00000085"/>
    </source>
</evidence>
<dbReference type="CDD" id="cd00082">
    <property type="entry name" value="HisKA"/>
    <property type="match status" value="1"/>
</dbReference>
<keyword evidence="10" id="KW-1185">Reference proteome</keyword>
<evidence type="ECO:0000259" key="8">
    <source>
        <dbReference type="PROSITE" id="PS50109"/>
    </source>
</evidence>
<dbReference type="SMART" id="SM00387">
    <property type="entry name" value="HATPase_c"/>
    <property type="match status" value="1"/>
</dbReference>
<evidence type="ECO:0000256" key="7">
    <source>
        <dbReference type="ARBA" id="ARBA00023012"/>
    </source>
</evidence>
<sequence>MSPAGADRTDGFLDALLDSLAVGVIACDDAGRIVLMNRALREVHEIPEGAQPADYVPALAGVVLDVHGRPLVPAEMPLNRARSGEYVDDTEIVIAVPGRRRRTFAATARPITGADGHQRGAVAVTHEVTALRRAEQFRECHRRVGRALRTADTLPAAAPPVLEAVGTTLGWPAAELFLVDATTGELRAVGHWSEWRDEPVDFFDHVPVKGLGVTGRVWQEGSPVWIPQLAEIAERGTTFERARATVCVNHGINTVLAVPVQDGNEVLGVLTCYAGAAELDEDLLTVLLEGIAAQIGAFVALRRAESLTRELARMQDDFVSLVGHELRTPLASISAHIGMLGEDSDLYDADSRTMIDSMTRNVTELHGIVGSLLDLAGLESGHLPLSVHDVDLSALVTDSAEAARAEAARRGLELDVEATGEIVIAGDQRRLRQVTNHLLANAIKYSEPGGVVRVALTRAGDVVELCVSDAGIGLPAGEHERVFDRFFRGSNVRHHGVPGSGLGLSVVRTIVRLHGGSINLSSNRPRGTTVVVRIPRG</sequence>
<dbReference type="InterPro" id="IPR050736">
    <property type="entry name" value="Sensor_HK_Regulatory"/>
</dbReference>
<dbReference type="EMBL" id="BOQP01000027">
    <property type="protein sequence ID" value="GIM76400.1"/>
    <property type="molecule type" value="Genomic_DNA"/>
</dbReference>
<dbReference type="InterPro" id="IPR013656">
    <property type="entry name" value="PAS_4"/>
</dbReference>
<keyword evidence="6" id="KW-0418">Kinase</keyword>
<dbReference type="SUPFAM" id="SSF47384">
    <property type="entry name" value="Homodimeric domain of signal transducing histidine kinase"/>
    <property type="match status" value="1"/>
</dbReference>
<dbReference type="CDD" id="cd00075">
    <property type="entry name" value="HATPase"/>
    <property type="match status" value="1"/>
</dbReference>
<dbReference type="Pfam" id="PF08448">
    <property type="entry name" value="PAS_4"/>
    <property type="match status" value="1"/>
</dbReference>
<evidence type="ECO:0000313" key="9">
    <source>
        <dbReference type="EMBL" id="GIM76400.1"/>
    </source>
</evidence>
<keyword evidence="4" id="KW-0597">Phosphoprotein</keyword>
<proteinExistence type="predicted"/>
<dbReference type="PANTHER" id="PTHR43711">
    <property type="entry name" value="TWO-COMPONENT HISTIDINE KINASE"/>
    <property type="match status" value="1"/>
</dbReference>
<comment type="catalytic activity">
    <reaction evidence="1">
        <text>ATP + protein L-histidine = ADP + protein N-phospho-L-histidine.</text>
        <dbReference type="EC" id="2.7.13.3"/>
    </reaction>
</comment>
<dbReference type="Pfam" id="PF00512">
    <property type="entry name" value="HisKA"/>
    <property type="match status" value="1"/>
</dbReference>
<protein>
    <recommendedName>
        <fullName evidence="3">histidine kinase</fullName>
        <ecNumber evidence="3">2.7.13.3</ecNumber>
    </recommendedName>
</protein>
<comment type="subcellular location">
    <subcellularLocation>
        <location evidence="2">Cell membrane</location>
    </subcellularLocation>
</comment>
<dbReference type="Gene3D" id="3.30.565.10">
    <property type="entry name" value="Histidine kinase-like ATPase, C-terminal domain"/>
    <property type="match status" value="1"/>
</dbReference>
<comment type="caution">
    <text evidence="9">The sequence shown here is derived from an EMBL/GenBank/DDBJ whole genome shotgun (WGS) entry which is preliminary data.</text>
</comment>
<evidence type="ECO:0000313" key="10">
    <source>
        <dbReference type="Proteomes" id="UP000680865"/>
    </source>
</evidence>
<keyword evidence="5" id="KW-0808">Transferase</keyword>
<dbReference type="SMART" id="SM00065">
    <property type="entry name" value="GAF"/>
    <property type="match status" value="1"/>
</dbReference>
<dbReference type="SMART" id="SM00388">
    <property type="entry name" value="HisKA"/>
    <property type="match status" value="1"/>
</dbReference>
<dbReference type="Gene3D" id="3.30.450.40">
    <property type="match status" value="1"/>
</dbReference>
<dbReference type="Gene3D" id="3.30.450.20">
    <property type="entry name" value="PAS domain"/>
    <property type="match status" value="1"/>
</dbReference>
<dbReference type="GO" id="GO:0005886">
    <property type="term" value="C:plasma membrane"/>
    <property type="evidence" value="ECO:0007669"/>
    <property type="project" value="UniProtKB-SubCell"/>
</dbReference>
<accession>A0A919SQD5</accession>
<dbReference type="PANTHER" id="PTHR43711:SF32">
    <property type="entry name" value="SENSOR-TYPE HISTIDINE KINASE PRRB"/>
    <property type="match status" value="1"/>
</dbReference>
<dbReference type="RefSeq" id="WP_244876270.1">
    <property type="nucleotide sequence ID" value="NZ_BAAATW010000010.1"/>
</dbReference>
<evidence type="ECO:0000256" key="6">
    <source>
        <dbReference type="ARBA" id="ARBA00022777"/>
    </source>
</evidence>
<dbReference type="EC" id="2.7.13.3" evidence="3"/>
<dbReference type="InterPro" id="IPR036890">
    <property type="entry name" value="HATPase_C_sf"/>
</dbReference>
<dbReference type="Pfam" id="PF13185">
    <property type="entry name" value="GAF_2"/>
    <property type="match status" value="1"/>
</dbReference>
<dbReference type="SUPFAM" id="SSF55785">
    <property type="entry name" value="PYP-like sensor domain (PAS domain)"/>
    <property type="match status" value="1"/>
</dbReference>
<evidence type="ECO:0000256" key="5">
    <source>
        <dbReference type="ARBA" id="ARBA00022679"/>
    </source>
</evidence>
<dbReference type="GO" id="GO:0000155">
    <property type="term" value="F:phosphorelay sensor kinase activity"/>
    <property type="evidence" value="ECO:0007669"/>
    <property type="project" value="InterPro"/>
</dbReference>
<dbReference type="InterPro" id="IPR035965">
    <property type="entry name" value="PAS-like_dom_sf"/>
</dbReference>
<dbReference type="InterPro" id="IPR029016">
    <property type="entry name" value="GAF-like_dom_sf"/>
</dbReference>
<dbReference type="Proteomes" id="UP000680865">
    <property type="component" value="Unassembled WGS sequence"/>
</dbReference>
<evidence type="ECO:0000256" key="2">
    <source>
        <dbReference type="ARBA" id="ARBA00004236"/>
    </source>
</evidence>
<dbReference type="PROSITE" id="PS50109">
    <property type="entry name" value="HIS_KIN"/>
    <property type="match status" value="1"/>
</dbReference>
<dbReference type="InterPro" id="IPR004358">
    <property type="entry name" value="Sig_transdc_His_kin-like_C"/>
</dbReference>
<dbReference type="FunFam" id="3.30.565.10:FF:000006">
    <property type="entry name" value="Sensor histidine kinase WalK"/>
    <property type="match status" value="1"/>
</dbReference>
<evidence type="ECO:0000256" key="4">
    <source>
        <dbReference type="ARBA" id="ARBA00022553"/>
    </source>
</evidence>
<keyword evidence="7" id="KW-0902">Two-component regulatory system</keyword>
<dbReference type="InterPro" id="IPR003018">
    <property type="entry name" value="GAF"/>
</dbReference>
<dbReference type="SUPFAM" id="SSF55874">
    <property type="entry name" value="ATPase domain of HSP90 chaperone/DNA topoisomerase II/histidine kinase"/>
    <property type="match status" value="1"/>
</dbReference>
<dbReference type="InterPro" id="IPR005467">
    <property type="entry name" value="His_kinase_dom"/>
</dbReference>
<organism evidence="9 10">
    <name type="scientific">Winogradskya consettensis</name>
    <dbReference type="NCBI Taxonomy" id="113560"/>
    <lineage>
        <taxon>Bacteria</taxon>
        <taxon>Bacillati</taxon>
        <taxon>Actinomycetota</taxon>
        <taxon>Actinomycetes</taxon>
        <taxon>Micromonosporales</taxon>
        <taxon>Micromonosporaceae</taxon>
        <taxon>Winogradskya</taxon>
    </lineage>
</organism>
<dbReference type="InterPro" id="IPR003594">
    <property type="entry name" value="HATPase_dom"/>
</dbReference>
<name>A0A919SQD5_9ACTN</name>
<dbReference type="InterPro" id="IPR003661">
    <property type="entry name" value="HisK_dim/P_dom"/>
</dbReference>
<dbReference type="SUPFAM" id="SSF55781">
    <property type="entry name" value="GAF domain-like"/>
    <property type="match status" value="1"/>
</dbReference>
<evidence type="ECO:0000256" key="3">
    <source>
        <dbReference type="ARBA" id="ARBA00012438"/>
    </source>
</evidence>
<dbReference type="Gene3D" id="1.10.287.130">
    <property type="match status" value="1"/>
</dbReference>
<feature type="domain" description="Histidine kinase" evidence="8">
    <location>
        <begin position="321"/>
        <end position="537"/>
    </location>
</feature>
<reference evidence="9" key="1">
    <citation type="submission" date="2021-03" db="EMBL/GenBank/DDBJ databases">
        <title>Whole genome shotgun sequence of Actinoplanes consettensis NBRC 14913.</title>
        <authorList>
            <person name="Komaki H."/>
            <person name="Tamura T."/>
        </authorList>
    </citation>
    <scope>NUCLEOTIDE SEQUENCE</scope>
    <source>
        <strain evidence="9">NBRC 14913</strain>
    </source>
</reference>